<dbReference type="Pfam" id="PF04930">
    <property type="entry name" value="FUN14"/>
    <property type="match status" value="1"/>
</dbReference>
<dbReference type="AlphaFoldDB" id="A0A7S2ZEP3"/>
<dbReference type="PANTHER" id="PTHR21346">
    <property type="entry name" value="FUN14 DOMAIN CONTAINING"/>
    <property type="match status" value="1"/>
</dbReference>
<evidence type="ECO:0000313" key="8">
    <source>
        <dbReference type="EMBL" id="CAE0037581.1"/>
    </source>
</evidence>
<evidence type="ECO:0000256" key="4">
    <source>
        <dbReference type="ARBA" id="ARBA00022989"/>
    </source>
</evidence>
<accession>A0A7S2ZEP3</accession>
<dbReference type="PROSITE" id="PS00018">
    <property type="entry name" value="EF_HAND_1"/>
    <property type="match status" value="1"/>
</dbReference>
<evidence type="ECO:0000256" key="5">
    <source>
        <dbReference type="ARBA" id="ARBA00023136"/>
    </source>
</evidence>
<dbReference type="GO" id="GO:0016020">
    <property type="term" value="C:membrane"/>
    <property type="evidence" value="ECO:0007669"/>
    <property type="project" value="UniProtKB-SubCell"/>
</dbReference>
<keyword evidence="5 6" id="KW-0472">Membrane</keyword>
<evidence type="ECO:0000256" key="1">
    <source>
        <dbReference type="ARBA" id="ARBA00004370"/>
    </source>
</evidence>
<gene>
    <name evidence="7" type="ORF">RMAR00112_LOCUS5530</name>
    <name evidence="8" type="ORF">RMAR00112_LOCUS5532</name>
</gene>
<evidence type="ECO:0000256" key="2">
    <source>
        <dbReference type="ARBA" id="ARBA00009160"/>
    </source>
</evidence>
<evidence type="ECO:0008006" key="9">
    <source>
        <dbReference type="Google" id="ProtNLM"/>
    </source>
</evidence>
<name>A0A7S2ZEP3_9RHOD</name>
<protein>
    <recommendedName>
        <fullName evidence="9">EF-hand domain-containing protein</fullName>
    </recommendedName>
</protein>
<comment type="subcellular location">
    <subcellularLocation>
        <location evidence="1">Membrane</location>
    </subcellularLocation>
</comment>
<dbReference type="PANTHER" id="PTHR21346:SF10">
    <property type="entry name" value="TRANSMEMBRANE PROTEIN"/>
    <property type="match status" value="1"/>
</dbReference>
<dbReference type="InterPro" id="IPR007014">
    <property type="entry name" value="FUN14"/>
</dbReference>
<evidence type="ECO:0000256" key="3">
    <source>
        <dbReference type="ARBA" id="ARBA00022692"/>
    </source>
</evidence>
<organism evidence="8">
    <name type="scientific">Rhodosorus marinus</name>
    <dbReference type="NCBI Taxonomy" id="101924"/>
    <lineage>
        <taxon>Eukaryota</taxon>
        <taxon>Rhodophyta</taxon>
        <taxon>Stylonematophyceae</taxon>
        <taxon>Stylonematales</taxon>
        <taxon>Stylonemataceae</taxon>
        <taxon>Rhodosorus</taxon>
    </lineage>
</organism>
<proteinExistence type="inferred from homology"/>
<comment type="similarity">
    <text evidence="2">Belongs to the FUN14 family.</text>
</comment>
<evidence type="ECO:0000313" key="7">
    <source>
        <dbReference type="EMBL" id="CAE0037579.1"/>
    </source>
</evidence>
<sequence>MASICIGGPRVCSGKRRQAEIASLASVQSMTAATGFGSMVGFCCGMFAKRAGSAAAITLGGIVTLFQLAAWGGYISVNWDKISADTVRTFDFDKSGKLDHGDVSFAMKETVSVLSSNMGVSGAGFAAGFALGLRK</sequence>
<dbReference type="EMBL" id="HBHW01007286">
    <property type="protein sequence ID" value="CAE0037579.1"/>
    <property type="molecule type" value="Transcribed_RNA"/>
</dbReference>
<feature type="transmembrane region" description="Helical" evidence="6">
    <location>
        <begin position="54"/>
        <end position="74"/>
    </location>
</feature>
<reference evidence="8" key="1">
    <citation type="submission" date="2021-01" db="EMBL/GenBank/DDBJ databases">
        <authorList>
            <person name="Corre E."/>
            <person name="Pelletier E."/>
            <person name="Niang G."/>
            <person name="Scheremetjew M."/>
            <person name="Finn R."/>
            <person name="Kale V."/>
            <person name="Holt S."/>
            <person name="Cochrane G."/>
            <person name="Meng A."/>
            <person name="Brown T."/>
            <person name="Cohen L."/>
        </authorList>
    </citation>
    <scope>NUCLEOTIDE SEQUENCE</scope>
    <source>
        <strain evidence="8">CCMP 769</strain>
    </source>
</reference>
<keyword evidence="4 6" id="KW-1133">Transmembrane helix</keyword>
<dbReference type="EMBL" id="HBHW01007288">
    <property type="protein sequence ID" value="CAE0037581.1"/>
    <property type="molecule type" value="Transcribed_RNA"/>
</dbReference>
<keyword evidence="3 6" id="KW-0812">Transmembrane</keyword>
<evidence type="ECO:0000256" key="6">
    <source>
        <dbReference type="SAM" id="Phobius"/>
    </source>
</evidence>
<dbReference type="InterPro" id="IPR018247">
    <property type="entry name" value="EF_Hand_1_Ca_BS"/>
</dbReference>